<gene>
    <name evidence="1" type="ORF">BGZ80_002884</name>
</gene>
<keyword evidence="2" id="KW-1185">Reference proteome</keyword>
<evidence type="ECO:0000313" key="1">
    <source>
        <dbReference type="EMBL" id="KAG0008947.1"/>
    </source>
</evidence>
<dbReference type="SUPFAM" id="SSF52047">
    <property type="entry name" value="RNI-like"/>
    <property type="match status" value="1"/>
</dbReference>
<sequence length="500" mass="56612">MRTLTLQGSYNLENNLRAILPYIPQLRQLNLQTHWTQSFERNTLVSLGAIFENAAQLKTLQLGDNISLSFSRNGPSPTNGSTTSLSPQLNESLACQNARGLVSLDVVDVKLNAQQLLGLSEYFPNLQTLKFDISPISISMDQYQNTKSVSAMKPPGYASNSQAFARDIAMSWPKLCDISIRYNEDRFKSGSIEAARLHTRDIVAELAPRLSSLDIWSELLHHELLDSLTRGECTLKKFVSIPRTHTNDAVPHDAFIHFLRNCSTLEIVDIGSALNLNLFDRNVSTQYLTPPTTPNLTPPSTPYFSFPPTSYPTMLWLQQPWACSNLKYVDLSLIYPQAAHKCYSQEEFRLCDNLYKQLARLTRLRVLCIKGTYYLPNDLKNSGFYQLASLKELRAISVCFFQDEDSLSDCKSQVPKDGRTTESSEDEVVGFLRRKDLEWMVGQWPSIKLLEFRGSFHNDVELKEAQHWVNETTGRSGKITLSDGRNSFIPSVRESLGLEY</sequence>
<organism evidence="1 2">
    <name type="scientific">Entomortierella chlamydospora</name>
    <dbReference type="NCBI Taxonomy" id="101097"/>
    <lineage>
        <taxon>Eukaryota</taxon>
        <taxon>Fungi</taxon>
        <taxon>Fungi incertae sedis</taxon>
        <taxon>Mucoromycota</taxon>
        <taxon>Mortierellomycotina</taxon>
        <taxon>Mortierellomycetes</taxon>
        <taxon>Mortierellales</taxon>
        <taxon>Mortierellaceae</taxon>
        <taxon>Entomortierella</taxon>
    </lineage>
</organism>
<proteinExistence type="predicted"/>
<dbReference type="Gene3D" id="3.80.10.10">
    <property type="entry name" value="Ribonuclease Inhibitor"/>
    <property type="match status" value="1"/>
</dbReference>
<accession>A0A9P6MPJ8</accession>
<evidence type="ECO:0008006" key="3">
    <source>
        <dbReference type="Google" id="ProtNLM"/>
    </source>
</evidence>
<evidence type="ECO:0000313" key="2">
    <source>
        <dbReference type="Proteomes" id="UP000703661"/>
    </source>
</evidence>
<dbReference type="InterPro" id="IPR032675">
    <property type="entry name" value="LRR_dom_sf"/>
</dbReference>
<protein>
    <recommendedName>
        <fullName evidence="3">F-box domain protein</fullName>
    </recommendedName>
</protein>
<dbReference type="AlphaFoldDB" id="A0A9P6MPJ8"/>
<dbReference type="OrthoDB" id="2424433at2759"/>
<dbReference type="Proteomes" id="UP000703661">
    <property type="component" value="Unassembled WGS sequence"/>
</dbReference>
<dbReference type="EMBL" id="JAAAID010001735">
    <property type="protein sequence ID" value="KAG0008947.1"/>
    <property type="molecule type" value="Genomic_DNA"/>
</dbReference>
<comment type="caution">
    <text evidence="1">The sequence shown here is derived from an EMBL/GenBank/DDBJ whole genome shotgun (WGS) entry which is preliminary data.</text>
</comment>
<reference evidence="1" key="1">
    <citation type="journal article" date="2020" name="Fungal Divers.">
        <title>Resolving the Mortierellaceae phylogeny through synthesis of multi-gene phylogenetics and phylogenomics.</title>
        <authorList>
            <person name="Vandepol N."/>
            <person name="Liber J."/>
            <person name="Desiro A."/>
            <person name="Na H."/>
            <person name="Kennedy M."/>
            <person name="Barry K."/>
            <person name="Grigoriev I.V."/>
            <person name="Miller A.N."/>
            <person name="O'Donnell K."/>
            <person name="Stajich J.E."/>
            <person name="Bonito G."/>
        </authorList>
    </citation>
    <scope>NUCLEOTIDE SEQUENCE</scope>
    <source>
        <strain evidence="1">NRRL 2769</strain>
    </source>
</reference>
<name>A0A9P6MPJ8_9FUNG</name>